<accession>A0A450UFZ1</accession>
<sequence>MKLEARGIERWHYFREVRADYFEQITSEVKAPHKSIKYRLVWQLKSGRRNEALDGEVYALHAARAVRVHLMRPAQWAELERAVTQMTLFQEGTESAPVPSEVKPRSPSLAELAQRLNG</sequence>
<gene>
    <name evidence="3" type="ORF">BECKH772A_GA0070896_100328</name>
    <name evidence="4" type="ORF">BECKH772B_GA0070898_1003126</name>
    <name evidence="5" type="ORF">BECKH772C_GA0070978_100319</name>
</gene>
<dbReference type="GO" id="GO:0004519">
    <property type="term" value="F:endonuclease activity"/>
    <property type="evidence" value="ECO:0007669"/>
    <property type="project" value="InterPro"/>
</dbReference>
<evidence type="ECO:0000256" key="1">
    <source>
        <dbReference type="SAM" id="MobiDB-lite"/>
    </source>
</evidence>
<evidence type="ECO:0000313" key="5">
    <source>
        <dbReference type="EMBL" id="VFJ99345.1"/>
    </source>
</evidence>
<evidence type="ECO:0000313" key="3">
    <source>
        <dbReference type="EMBL" id="VFJ91476.1"/>
    </source>
</evidence>
<feature type="region of interest" description="Disordered" evidence="1">
    <location>
        <begin position="90"/>
        <end position="118"/>
    </location>
</feature>
<protein>
    <submittedName>
        <fullName evidence="3">Phage terminase large subunit (GpA)</fullName>
    </submittedName>
</protein>
<feature type="domain" description="Terminase large subunit GpA endonuclease" evidence="2">
    <location>
        <begin position="2"/>
        <end position="73"/>
    </location>
</feature>
<reference evidence="3" key="1">
    <citation type="submission" date="2019-02" db="EMBL/GenBank/DDBJ databases">
        <authorList>
            <person name="Gruber-Vodicka R. H."/>
            <person name="Seah K. B. B."/>
        </authorList>
    </citation>
    <scope>NUCLEOTIDE SEQUENCE</scope>
    <source>
        <strain evidence="5">BECK_SA2B12</strain>
        <strain evidence="3">BECK_SA2B15</strain>
        <strain evidence="4">BECK_SA2B20</strain>
    </source>
</reference>
<dbReference type="InterPro" id="IPR046454">
    <property type="entry name" value="GpA_endonuclease"/>
</dbReference>
<evidence type="ECO:0000313" key="4">
    <source>
        <dbReference type="EMBL" id="VFJ92604.1"/>
    </source>
</evidence>
<dbReference type="EMBL" id="CAADFJ010000031">
    <property type="protein sequence ID" value="VFJ99345.1"/>
    <property type="molecule type" value="Genomic_DNA"/>
</dbReference>
<organism evidence="3">
    <name type="scientific">Candidatus Kentrum eta</name>
    <dbReference type="NCBI Taxonomy" id="2126337"/>
    <lineage>
        <taxon>Bacteria</taxon>
        <taxon>Pseudomonadati</taxon>
        <taxon>Pseudomonadota</taxon>
        <taxon>Gammaproteobacteria</taxon>
        <taxon>Candidatus Kentrum</taxon>
    </lineage>
</organism>
<dbReference type="EMBL" id="CAADFG010000032">
    <property type="protein sequence ID" value="VFJ91476.1"/>
    <property type="molecule type" value="Genomic_DNA"/>
</dbReference>
<dbReference type="Pfam" id="PF20454">
    <property type="entry name" value="GpA_nuclease"/>
    <property type="match status" value="1"/>
</dbReference>
<dbReference type="AlphaFoldDB" id="A0A450UFZ1"/>
<evidence type="ECO:0000259" key="2">
    <source>
        <dbReference type="Pfam" id="PF20454"/>
    </source>
</evidence>
<name>A0A450UFZ1_9GAMM</name>
<proteinExistence type="predicted"/>
<dbReference type="EMBL" id="CAADFI010000031">
    <property type="protein sequence ID" value="VFJ92604.1"/>
    <property type="molecule type" value="Genomic_DNA"/>
</dbReference>